<gene>
    <name evidence="1" type="ORF">V5E97_29975</name>
</gene>
<reference evidence="1" key="1">
    <citation type="submission" date="2024-05" db="EMBL/GenBank/DDBJ databases">
        <title>Planctomycetes of the genus Singulisphaera possess chitinolytic capabilities.</title>
        <authorList>
            <person name="Ivanova A."/>
        </authorList>
    </citation>
    <scope>NUCLEOTIDE SEQUENCE</scope>
    <source>
        <strain evidence="1">Ch08T</strain>
    </source>
</reference>
<protein>
    <recommendedName>
        <fullName evidence="2">Secreted protein</fullName>
    </recommendedName>
</protein>
<dbReference type="EMBL" id="CP155447">
    <property type="protein sequence ID" value="XBH02530.1"/>
    <property type="molecule type" value="Genomic_DNA"/>
</dbReference>
<dbReference type="AlphaFoldDB" id="A0AAU7CBJ4"/>
<proteinExistence type="predicted"/>
<evidence type="ECO:0000313" key="1">
    <source>
        <dbReference type="EMBL" id="XBH02530.1"/>
    </source>
</evidence>
<name>A0AAU7CBJ4_9BACT</name>
<dbReference type="RefSeq" id="WP_406695271.1">
    <property type="nucleotide sequence ID" value="NZ_CP155447.1"/>
</dbReference>
<evidence type="ECO:0008006" key="2">
    <source>
        <dbReference type="Google" id="ProtNLM"/>
    </source>
</evidence>
<sequence>MRLCRHRSGLWSLLIALAALGSGLEVVPVPILAAAGFFAPACEELDATDSEGERDETPDDLKDSNWFLIQLASRRDQRSRRVLPPVYARASWLGSKGTSHLLPTPWGIEVPLSVRLCRFMC</sequence>
<organism evidence="1">
    <name type="scientific">Singulisphaera sp. Ch08</name>
    <dbReference type="NCBI Taxonomy" id="3120278"/>
    <lineage>
        <taxon>Bacteria</taxon>
        <taxon>Pseudomonadati</taxon>
        <taxon>Planctomycetota</taxon>
        <taxon>Planctomycetia</taxon>
        <taxon>Isosphaerales</taxon>
        <taxon>Isosphaeraceae</taxon>
        <taxon>Singulisphaera</taxon>
    </lineage>
</organism>
<accession>A0AAU7CBJ4</accession>